<dbReference type="InterPro" id="IPR039528">
    <property type="entry name" value="DPM1-like"/>
</dbReference>
<protein>
    <recommendedName>
        <fullName evidence="4">Glycosyltransferase 2-like domain-containing protein</fullName>
    </recommendedName>
</protein>
<evidence type="ECO:0000259" key="4">
    <source>
        <dbReference type="Pfam" id="PF00535"/>
    </source>
</evidence>
<feature type="domain" description="Glycosyltransferase 2-like" evidence="4">
    <location>
        <begin position="5"/>
        <end position="161"/>
    </location>
</feature>
<dbReference type="PANTHER" id="PTHR43398">
    <property type="entry name" value="DOLICHOL-PHOSPHATE MANNOSYLTRANSFERASE SUBUNIT 1"/>
    <property type="match status" value="1"/>
</dbReference>
<keyword evidence="2" id="KW-0328">Glycosyltransferase</keyword>
<evidence type="ECO:0000256" key="1">
    <source>
        <dbReference type="ARBA" id="ARBA00006739"/>
    </source>
</evidence>
<comment type="similarity">
    <text evidence="1">Belongs to the glycosyltransferase 2 family.</text>
</comment>
<evidence type="ECO:0000313" key="5">
    <source>
        <dbReference type="EMBL" id="SVE02563.1"/>
    </source>
</evidence>
<name>A0A383A4N0_9ZZZZ</name>
<gene>
    <name evidence="5" type="ORF">METZ01_LOCUS455417</name>
</gene>
<dbReference type="PANTHER" id="PTHR43398:SF1">
    <property type="entry name" value="DOLICHOL-PHOSPHATE MANNOSYLTRANSFERASE SUBUNIT 1"/>
    <property type="match status" value="1"/>
</dbReference>
<accession>A0A383A4N0</accession>
<dbReference type="InterPro" id="IPR001173">
    <property type="entry name" value="Glyco_trans_2-like"/>
</dbReference>
<dbReference type="GO" id="GO:0004582">
    <property type="term" value="F:dolichyl-phosphate beta-D-mannosyltransferase activity"/>
    <property type="evidence" value="ECO:0007669"/>
    <property type="project" value="InterPro"/>
</dbReference>
<keyword evidence="3" id="KW-0808">Transferase</keyword>
<dbReference type="Gene3D" id="3.90.550.10">
    <property type="entry name" value="Spore Coat Polysaccharide Biosynthesis Protein SpsA, Chain A"/>
    <property type="match status" value="1"/>
</dbReference>
<dbReference type="Pfam" id="PF00535">
    <property type="entry name" value="Glycos_transf_2"/>
    <property type="match status" value="1"/>
</dbReference>
<evidence type="ECO:0000256" key="3">
    <source>
        <dbReference type="ARBA" id="ARBA00022679"/>
    </source>
</evidence>
<dbReference type="GO" id="GO:0009247">
    <property type="term" value="P:glycolipid biosynthetic process"/>
    <property type="evidence" value="ECO:0007669"/>
    <property type="project" value="TreeGrafter"/>
</dbReference>
<dbReference type="AlphaFoldDB" id="A0A383A4N0"/>
<organism evidence="5">
    <name type="scientific">marine metagenome</name>
    <dbReference type="NCBI Taxonomy" id="408172"/>
    <lineage>
        <taxon>unclassified sequences</taxon>
        <taxon>metagenomes</taxon>
        <taxon>ecological metagenomes</taxon>
    </lineage>
</organism>
<dbReference type="EMBL" id="UINC01189048">
    <property type="protein sequence ID" value="SVE02563.1"/>
    <property type="molecule type" value="Genomic_DNA"/>
</dbReference>
<evidence type="ECO:0000256" key="2">
    <source>
        <dbReference type="ARBA" id="ARBA00022676"/>
    </source>
</evidence>
<dbReference type="GO" id="GO:0016020">
    <property type="term" value="C:membrane"/>
    <property type="evidence" value="ECO:0007669"/>
    <property type="project" value="GOC"/>
</dbReference>
<sequence>MKTLIAIATYNEYENINLLLDSIFKENLNSDILFIDDNSQDNTEKAIRLYQEKKTNIKLISREKKMGVGSAHLKALEFAYSNKYDLLVTMDADFTHNPKYIKQMLKLNESYPVVIGSRHIEKDSIQSWPLFRKFLTYSAFYVTKNFLNIDFDATNGFRSYNLKIINQNIFNKIKSQSYSFFIETSFVLNKELNVKSIPIEMPIRFAEKSKMKIIDMFVTTLLIIKLFFKRFL</sequence>
<reference evidence="5" key="1">
    <citation type="submission" date="2018-05" db="EMBL/GenBank/DDBJ databases">
        <authorList>
            <person name="Lanie J.A."/>
            <person name="Ng W.-L."/>
            <person name="Kazmierczak K.M."/>
            <person name="Andrzejewski T.M."/>
            <person name="Davidsen T.M."/>
            <person name="Wayne K.J."/>
            <person name="Tettelin H."/>
            <person name="Glass J.I."/>
            <person name="Rusch D."/>
            <person name="Podicherti R."/>
            <person name="Tsui H.-C.T."/>
            <person name="Winkler M.E."/>
        </authorList>
    </citation>
    <scope>NUCLEOTIDE SEQUENCE</scope>
</reference>
<dbReference type="InterPro" id="IPR029044">
    <property type="entry name" value="Nucleotide-diphossugar_trans"/>
</dbReference>
<dbReference type="SUPFAM" id="SSF53448">
    <property type="entry name" value="Nucleotide-diphospho-sugar transferases"/>
    <property type="match status" value="1"/>
</dbReference>
<proteinExistence type="inferred from homology"/>